<reference evidence="1" key="1">
    <citation type="submission" date="2024-06" db="EMBL/GenBank/DDBJ databases">
        <title>Genome Sequence of an extremely halophilic archaeon isolated from Permian era halite, Salado Formation, Carlsbad, New Mexico: Halobacterium sp. strain NMX12-1.</title>
        <authorList>
            <person name="Sotoa L."/>
            <person name="DasSarma P."/>
            <person name="Anton B.P."/>
            <person name="Vincze T."/>
            <person name="Verma I."/>
            <person name="Eralp B."/>
            <person name="Powers D.W."/>
            <person name="Dozier B.L."/>
            <person name="Roberts R.J."/>
            <person name="DasSarma S."/>
        </authorList>
    </citation>
    <scope>NUCLEOTIDE SEQUENCE</scope>
    <source>
        <strain evidence="1">NMX12-1</strain>
        <plasmid evidence="1">pNMX12-1_119</plasmid>
    </source>
</reference>
<keyword evidence="1" id="KW-0614">Plasmid</keyword>
<dbReference type="GeneID" id="91110929"/>
<name>A0AAU8CIZ7_9EURY</name>
<evidence type="ECO:0008006" key="2">
    <source>
        <dbReference type="Google" id="ProtNLM"/>
    </source>
</evidence>
<gene>
    <name evidence="1" type="ORF">ABSL23_17230</name>
</gene>
<protein>
    <recommendedName>
        <fullName evidence="2">ArsR family transcriptional regulator</fullName>
    </recommendedName>
</protein>
<proteinExistence type="predicted"/>
<organism evidence="1">
    <name type="scientific">Halobacterium sp. NMX12-1</name>
    <dbReference type="NCBI Taxonomy" id="3166650"/>
    <lineage>
        <taxon>Archaea</taxon>
        <taxon>Methanobacteriati</taxon>
        <taxon>Methanobacteriota</taxon>
        <taxon>Stenosarchaea group</taxon>
        <taxon>Halobacteria</taxon>
        <taxon>Halobacteriales</taxon>
        <taxon>Halobacteriaceae</taxon>
        <taxon>Halobacterium</taxon>
    </lineage>
</organism>
<dbReference type="AlphaFoldDB" id="A0AAU8CIZ7"/>
<dbReference type="RefSeq" id="WP_353635591.1">
    <property type="nucleotide sequence ID" value="NZ_CP159206.1"/>
</dbReference>
<dbReference type="Pfam" id="PF12840">
    <property type="entry name" value="HTH_20"/>
    <property type="match status" value="1"/>
</dbReference>
<dbReference type="EMBL" id="CP159206">
    <property type="protein sequence ID" value="XCF18307.1"/>
    <property type="molecule type" value="Genomic_DNA"/>
</dbReference>
<accession>A0AAU8CIZ7</accession>
<dbReference type="KEGG" id="hanx:ABSL23_17230"/>
<sequence length="32" mass="3618">MTAPELIDACDIPKSMVYRKLDRLSDASLVHE</sequence>
<evidence type="ECO:0000313" key="1">
    <source>
        <dbReference type="EMBL" id="XCF18307.1"/>
    </source>
</evidence>
<geneLocation type="plasmid" evidence="1">
    <name>pNMX12-1_119</name>
</geneLocation>